<keyword evidence="1" id="KW-0328">Glycosyltransferase</keyword>
<evidence type="ECO:0000259" key="3">
    <source>
        <dbReference type="Pfam" id="PF00534"/>
    </source>
</evidence>
<organism evidence="5 6">
    <name type="scientific">Nocardioides pini</name>
    <dbReference type="NCBI Taxonomy" id="2975053"/>
    <lineage>
        <taxon>Bacteria</taxon>
        <taxon>Bacillati</taxon>
        <taxon>Actinomycetota</taxon>
        <taxon>Actinomycetes</taxon>
        <taxon>Propionibacteriales</taxon>
        <taxon>Nocardioidaceae</taxon>
        <taxon>Nocardioides</taxon>
    </lineage>
</organism>
<keyword evidence="6" id="KW-1185">Reference proteome</keyword>
<dbReference type="Pfam" id="PF00534">
    <property type="entry name" value="Glycos_transf_1"/>
    <property type="match status" value="1"/>
</dbReference>
<dbReference type="SUPFAM" id="SSF53756">
    <property type="entry name" value="UDP-Glycosyltransferase/glycogen phosphorylase"/>
    <property type="match status" value="1"/>
</dbReference>
<evidence type="ECO:0000256" key="1">
    <source>
        <dbReference type="ARBA" id="ARBA00022676"/>
    </source>
</evidence>
<evidence type="ECO:0000313" key="6">
    <source>
        <dbReference type="Proteomes" id="UP001074726"/>
    </source>
</evidence>
<evidence type="ECO:0000259" key="4">
    <source>
        <dbReference type="Pfam" id="PF09314"/>
    </source>
</evidence>
<dbReference type="PANTHER" id="PTHR12526">
    <property type="entry name" value="GLYCOSYLTRANSFERASE"/>
    <property type="match status" value="1"/>
</dbReference>
<dbReference type="RefSeq" id="WP_268111499.1">
    <property type="nucleotide sequence ID" value="NZ_JAPPUX010000003.1"/>
</dbReference>
<feature type="domain" description="Glycosyl transferase family 1" evidence="3">
    <location>
        <begin position="209"/>
        <end position="322"/>
    </location>
</feature>
<dbReference type="InterPro" id="IPR001296">
    <property type="entry name" value="Glyco_trans_1"/>
</dbReference>
<name>A0ABT4CE01_9ACTN</name>
<proteinExistence type="predicted"/>
<gene>
    <name evidence="5" type="ORF">NYO98_09935</name>
</gene>
<dbReference type="Pfam" id="PF09314">
    <property type="entry name" value="DUF1972"/>
    <property type="match status" value="1"/>
</dbReference>
<dbReference type="EMBL" id="JAPPUX010000003">
    <property type="protein sequence ID" value="MCY4726596.1"/>
    <property type="molecule type" value="Genomic_DNA"/>
</dbReference>
<evidence type="ECO:0000313" key="5">
    <source>
        <dbReference type="EMBL" id="MCY4726596.1"/>
    </source>
</evidence>
<dbReference type="InterPro" id="IPR015393">
    <property type="entry name" value="DUF1972"/>
</dbReference>
<evidence type="ECO:0000256" key="2">
    <source>
        <dbReference type="ARBA" id="ARBA00022679"/>
    </source>
</evidence>
<protein>
    <submittedName>
        <fullName evidence="5">DUF1972 domain-containing protein</fullName>
    </submittedName>
</protein>
<feature type="domain" description="DUF1972" evidence="4">
    <location>
        <begin position="21"/>
        <end position="189"/>
    </location>
</feature>
<dbReference type="Gene3D" id="3.40.50.2000">
    <property type="entry name" value="Glycogen Phosphorylase B"/>
    <property type="match status" value="2"/>
</dbReference>
<keyword evidence="2" id="KW-0808">Transferase</keyword>
<accession>A0ABT4CE01</accession>
<reference evidence="5" key="1">
    <citation type="submission" date="2022-08" db="EMBL/GenBank/DDBJ databases">
        <title>Genome sequencing of Nocardioides sp. STR2.</title>
        <authorList>
            <person name="So Y."/>
        </authorList>
    </citation>
    <scope>NUCLEOTIDE SEQUENCE</scope>
    <source>
        <strain evidence="5">STR2</strain>
    </source>
</reference>
<comment type="caution">
    <text evidence="5">The sequence shown here is derived from an EMBL/GenBank/DDBJ whole genome shotgun (WGS) entry which is preliminary data.</text>
</comment>
<dbReference type="Proteomes" id="UP001074726">
    <property type="component" value="Unassembled WGS sequence"/>
</dbReference>
<dbReference type="PANTHER" id="PTHR12526:SF510">
    <property type="entry name" value="D-INOSITOL 3-PHOSPHATE GLYCOSYLTRANSFERASE"/>
    <property type="match status" value="1"/>
</dbReference>
<sequence>MTTFDIESFEAMAESETKTLHVAMIGTRGVPAAYGGFETAVEEVGRRLVERGHRVTVYCRNADTSIKTHLGMELVHLPAVKKRSLETLSHTAISVLHAMKQRPDAAILFNAGNAPFIGWLKAAGIPSAVHMDGLEWKRAKWAGLGAKYYKRAERVAARSGLALIADAQGIADYLKAEYGRDSHLIAYGAPIMDPGSEKLAELNLEPGMYHLVVARMEPENHVDVIVEGYAGSGSDLPLVVVGTAPYGDEYMSRVRETAGDSDTRFLGGVWDQDLLNQLYANCRSYLHGHSVGGTNPSLLRAMGCSAPVTAYAVDFNTEVTGGNARFFASAEDVSVAIKIDDHDAANCRARGAAGRDRARTAYRWDDVASKYEALLSKVAAD</sequence>